<proteinExistence type="predicted"/>
<reference evidence="2" key="1">
    <citation type="submission" date="2020-04" db="EMBL/GenBank/DDBJ databases">
        <authorList>
            <person name="Alioto T."/>
            <person name="Alioto T."/>
            <person name="Gomez Garrido J."/>
        </authorList>
    </citation>
    <scope>NUCLEOTIDE SEQUENCE</scope>
    <source>
        <strain evidence="2">A484AB</strain>
    </source>
</reference>
<feature type="compositionally biased region" description="Basic and acidic residues" evidence="1">
    <location>
        <begin position="209"/>
        <end position="226"/>
    </location>
</feature>
<evidence type="ECO:0000313" key="2">
    <source>
        <dbReference type="EMBL" id="CAB4014983.1"/>
    </source>
</evidence>
<dbReference type="EMBL" id="CACRXK020008526">
    <property type="protein sequence ID" value="CAB4014983.1"/>
    <property type="molecule type" value="Genomic_DNA"/>
</dbReference>
<feature type="region of interest" description="Disordered" evidence="1">
    <location>
        <begin position="96"/>
        <end position="125"/>
    </location>
</feature>
<name>A0A7D9ENY9_PARCT</name>
<dbReference type="AlphaFoldDB" id="A0A7D9ENY9"/>
<feature type="non-terminal residue" evidence="2">
    <location>
        <position position="289"/>
    </location>
</feature>
<dbReference type="Proteomes" id="UP001152795">
    <property type="component" value="Unassembled WGS sequence"/>
</dbReference>
<feature type="compositionally biased region" description="Basic residues" evidence="1">
    <location>
        <begin position="98"/>
        <end position="121"/>
    </location>
</feature>
<dbReference type="OrthoDB" id="10544582at2759"/>
<evidence type="ECO:0000313" key="3">
    <source>
        <dbReference type="Proteomes" id="UP001152795"/>
    </source>
</evidence>
<organism evidence="2 3">
    <name type="scientific">Paramuricea clavata</name>
    <name type="common">Red gorgonian</name>
    <name type="synonym">Violescent sea-whip</name>
    <dbReference type="NCBI Taxonomy" id="317549"/>
    <lineage>
        <taxon>Eukaryota</taxon>
        <taxon>Metazoa</taxon>
        <taxon>Cnidaria</taxon>
        <taxon>Anthozoa</taxon>
        <taxon>Octocorallia</taxon>
        <taxon>Malacalcyonacea</taxon>
        <taxon>Plexauridae</taxon>
        <taxon>Paramuricea</taxon>
    </lineage>
</organism>
<keyword evidence="3" id="KW-1185">Reference proteome</keyword>
<protein>
    <submittedName>
        <fullName evidence="2">Uncharacterized protein</fullName>
    </submittedName>
</protein>
<accession>A0A7D9ENY9</accession>
<comment type="caution">
    <text evidence="2">The sequence shown here is derived from an EMBL/GenBank/DDBJ whole genome shotgun (WGS) entry which is preliminary data.</text>
</comment>
<evidence type="ECO:0000256" key="1">
    <source>
        <dbReference type="SAM" id="MobiDB-lite"/>
    </source>
</evidence>
<sequence>EDYVLKPHDSKTIRQNMLAIESIETSIDKMGKSLKEHMEKTIHSSGRILTGRKTAHDFDESQLTYLQALRSELNNIRSRLTELEKTCNSAFKHTFSAMKRKSRSKKQNSSKSKKRKKKRNVARTTEILRKIAPEFKEGKACTKDDLSAGIIKELGKREKKWAIALTSSSCKLLDGSAKYMVCNILGVGGNASDGSGRRDDNASDYCESDDGRTDDINRSDVGRDVGSDVGSDAGNDVGSVGRDGGHACGNLIGFEKEIADDDNNSSYDVGPYWETSGCIPYCQPISDSD</sequence>
<gene>
    <name evidence="2" type="ORF">PACLA_8A086298</name>
</gene>
<feature type="region of interest" description="Disordered" evidence="1">
    <location>
        <begin position="193"/>
        <end position="241"/>
    </location>
</feature>